<reference evidence="5" key="1">
    <citation type="submission" date="2014-12" db="EMBL/GenBank/DDBJ databases">
        <title>Parallel Evolution in Life History Adaptation Evident in the Tissue-Specific Poeciliopsis prolifica transcriptome.</title>
        <authorList>
            <person name="Jue N.K."/>
            <person name="Foley R.J."/>
            <person name="Obergfell C."/>
            <person name="Reznick D.N."/>
            <person name="O'Neill R.J."/>
            <person name="O'Neill M.J."/>
        </authorList>
    </citation>
    <scope>NUCLEOTIDE SEQUENCE</scope>
</reference>
<gene>
    <name evidence="5" type="primary">RBM46</name>
</gene>
<dbReference type="Pfam" id="PF00076">
    <property type="entry name" value="RRM_1"/>
    <property type="match status" value="1"/>
</dbReference>
<dbReference type="EMBL" id="GBYX01476632">
    <property type="protein sequence ID" value="JAO05045.1"/>
    <property type="molecule type" value="Transcribed_RNA"/>
</dbReference>
<feature type="region of interest" description="Disordered" evidence="3">
    <location>
        <begin position="81"/>
        <end position="122"/>
    </location>
</feature>
<evidence type="ECO:0000313" key="5">
    <source>
        <dbReference type="EMBL" id="JAO05045.1"/>
    </source>
</evidence>
<organism evidence="5">
    <name type="scientific">Poeciliopsis prolifica</name>
    <name type="common">blackstripe livebearer</name>
    <dbReference type="NCBI Taxonomy" id="188132"/>
    <lineage>
        <taxon>Eukaryota</taxon>
        <taxon>Metazoa</taxon>
        <taxon>Chordata</taxon>
        <taxon>Craniata</taxon>
        <taxon>Vertebrata</taxon>
        <taxon>Euteleostomi</taxon>
        <taxon>Actinopterygii</taxon>
        <taxon>Neopterygii</taxon>
        <taxon>Teleostei</taxon>
        <taxon>Neoteleostei</taxon>
        <taxon>Acanthomorphata</taxon>
        <taxon>Ovalentaria</taxon>
        <taxon>Atherinomorphae</taxon>
        <taxon>Cyprinodontiformes</taxon>
        <taxon>Poeciliidae</taxon>
        <taxon>Poeciliinae</taxon>
        <taxon>Poeciliopsis</taxon>
    </lineage>
</organism>
<dbReference type="PANTHER" id="PTHR21245">
    <property type="entry name" value="HETEROGENEOUS NUCLEAR RIBONUCLEOPROTEIN"/>
    <property type="match status" value="1"/>
</dbReference>
<protein>
    <submittedName>
        <fullName evidence="5">RBM46</fullName>
    </submittedName>
</protein>
<dbReference type="InterPro" id="IPR000504">
    <property type="entry name" value="RRM_dom"/>
</dbReference>
<dbReference type="InterPro" id="IPR012677">
    <property type="entry name" value="Nucleotide-bd_a/b_plait_sf"/>
</dbReference>
<feature type="domain" description="RRM" evidence="4">
    <location>
        <begin position="22"/>
        <end position="94"/>
    </location>
</feature>
<dbReference type="FunFam" id="3.30.70.330:FF:000022">
    <property type="entry name" value="APOBEC1 complementation factor isoform X1"/>
    <property type="match status" value="1"/>
</dbReference>
<dbReference type="GO" id="GO:0003723">
    <property type="term" value="F:RNA binding"/>
    <property type="evidence" value="ECO:0007669"/>
    <property type="project" value="UniProtKB-UniRule"/>
</dbReference>
<accession>A0A0S7EKN9</accession>
<dbReference type="Gene3D" id="3.30.70.330">
    <property type="match status" value="1"/>
</dbReference>
<dbReference type="AlphaFoldDB" id="A0A0S7EKN9"/>
<proteinExistence type="predicted"/>
<evidence type="ECO:0000256" key="2">
    <source>
        <dbReference type="PROSITE-ProRule" id="PRU00176"/>
    </source>
</evidence>
<evidence type="ECO:0000259" key="4">
    <source>
        <dbReference type="PROSITE" id="PS50102"/>
    </source>
</evidence>
<evidence type="ECO:0000256" key="3">
    <source>
        <dbReference type="SAM" id="MobiDB-lite"/>
    </source>
</evidence>
<dbReference type="PROSITE" id="PS50102">
    <property type="entry name" value="RRM"/>
    <property type="match status" value="1"/>
</dbReference>
<sequence>MLDNCEVRPGKFIGVCVSLDNCRLFIGSIPKDKKKEEIMEEMKKVTDGVVDVIVYPSSMDKSRNRGFAFVEYESHKAAAMAPQDAHTRNLPAVGSLHPGGLGGARERCGRGGDAARSGPLRA</sequence>
<dbReference type="SMART" id="SM00360">
    <property type="entry name" value="RRM"/>
    <property type="match status" value="1"/>
</dbReference>
<dbReference type="CDD" id="cd12250">
    <property type="entry name" value="RRM2_hnRNPR_like"/>
    <property type="match status" value="1"/>
</dbReference>
<dbReference type="SUPFAM" id="SSF54928">
    <property type="entry name" value="RNA-binding domain, RBD"/>
    <property type="match status" value="1"/>
</dbReference>
<name>A0A0S7EKN9_9TELE</name>
<dbReference type="InterPro" id="IPR035979">
    <property type="entry name" value="RBD_domain_sf"/>
</dbReference>
<keyword evidence="1 2" id="KW-0694">RNA-binding</keyword>
<evidence type="ECO:0000256" key="1">
    <source>
        <dbReference type="ARBA" id="ARBA00022884"/>
    </source>
</evidence>